<feature type="signal peptide" evidence="1">
    <location>
        <begin position="1"/>
        <end position="19"/>
    </location>
</feature>
<gene>
    <name evidence="3" type="ORF">ACJMK2_041403</name>
</gene>
<accession>A0ABD3W410</accession>
<organism evidence="3 4">
    <name type="scientific">Sinanodonta woodiana</name>
    <name type="common">Chinese pond mussel</name>
    <name type="synonym">Anodonta woodiana</name>
    <dbReference type="NCBI Taxonomy" id="1069815"/>
    <lineage>
        <taxon>Eukaryota</taxon>
        <taxon>Metazoa</taxon>
        <taxon>Spiralia</taxon>
        <taxon>Lophotrochozoa</taxon>
        <taxon>Mollusca</taxon>
        <taxon>Bivalvia</taxon>
        <taxon>Autobranchia</taxon>
        <taxon>Heteroconchia</taxon>
        <taxon>Palaeoheterodonta</taxon>
        <taxon>Unionida</taxon>
        <taxon>Unionoidea</taxon>
        <taxon>Unionidae</taxon>
        <taxon>Unioninae</taxon>
        <taxon>Sinanodonta</taxon>
    </lineage>
</organism>
<reference evidence="3 4" key="1">
    <citation type="submission" date="2024-11" db="EMBL/GenBank/DDBJ databases">
        <title>Chromosome-level genome assembly of the freshwater bivalve Anodonta woodiana.</title>
        <authorList>
            <person name="Chen X."/>
        </authorList>
    </citation>
    <scope>NUCLEOTIDE SEQUENCE [LARGE SCALE GENOMIC DNA]</scope>
    <source>
        <strain evidence="3">MN2024</strain>
        <tissue evidence="3">Gills</tissue>
    </source>
</reference>
<evidence type="ECO:0000313" key="4">
    <source>
        <dbReference type="Proteomes" id="UP001634394"/>
    </source>
</evidence>
<dbReference type="AlphaFoldDB" id="A0ABD3W410"/>
<feature type="domain" description="Integrase core" evidence="2">
    <location>
        <begin position="236"/>
        <end position="383"/>
    </location>
</feature>
<proteinExistence type="predicted"/>
<keyword evidence="4" id="KW-1185">Reference proteome</keyword>
<evidence type="ECO:0000256" key="1">
    <source>
        <dbReference type="SAM" id="SignalP"/>
    </source>
</evidence>
<sequence length="449" mass="52192">MHYIYLLVILLLFIQETSTSELQDYILSIYNDLQVIQNCAEDDLNILEFLERRFVDHAKLIAAIVGIMHESNTQLMPYLQEDFMDVLVGVQKLLETLHECLVQYHTLPQRYYPIIERTGGRPRYVIPRDQICQLRETGMSLGAIATLLSASERTLQRHRLRIGLPRDRYSDISDDNLDRMIHNILSLTPESGETYVQGSLRGKFSFYPTKHRERLQIIDPVGRTVRQRRAIRQRTYNITVLNQLWNLISWWFVIHGCIDGASRCIIYLKCIANNLAQTVLGYFQEDGVENIYVAYFVINTKGVGRRSFKTGLSVHNQRIERLWAETNRVLSRYYRRLFMFMEDLGLLSSSDEVDLFVLHFVFLPQIQRSLDEFYNQWNYHGLSALLHLDNTGHDVINMEPFVPFINALLTPDALNHLQTLCDPLSDDGNHGINHFLIVKSVVTQLLASL</sequence>
<dbReference type="PANTHER" id="PTHR46791:SF4">
    <property type="match status" value="1"/>
</dbReference>
<evidence type="ECO:0000313" key="3">
    <source>
        <dbReference type="EMBL" id="KAL3868602.1"/>
    </source>
</evidence>
<dbReference type="Pfam" id="PF24764">
    <property type="entry name" value="rva_4"/>
    <property type="match status" value="1"/>
</dbReference>
<feature type="chain" id="PRO_5044760967" description="Integrase core domain-containing protein" evidence="1">
    <location>
        <begin position="20"/>
        <end position="449"/>
    </location>
</feature>
<evidence type="ECO:0000259" key="2">
    <source>
        <dbReference type="Pfam" id="PF24764"/>
    </source>
</evidence>
<keyword evidence="1" id="KW-0732">Signal</keyword>
<comment type="caution">
    <text evidence="3">The sequence shown here is derived from an EMBL/GenBank/DDBJ whole genome shotgun (WGS) entry which is preliminary data.</text>
</comment>
<dbReference type="InterPro" id="IPR058913">
    <property type="entry name" value="Integrase_dom_put"/>
</dbReference>
<protein>
    <recommendedName>
        <fullName evidence="2">Integrase core domain-containing protein</fullName>
    </recommendedName>
</protein>
<dbReference type="PANTHER" id="PTHR46791">
    <property type="entry name" value="EXPRESSED PROTEIN"/>
    <property type="match status" value="1"/>
</dbReference>
<dbReference type="EMBL" id="JBJQND010000008">
    <property type="protein sequence ID" value="KAL3868602.1"/>
    <property type="molecule type" value="Genomic_DNA"/>
</dbReference>
<dbReference type="Proteomes" id="UP001634394">
    <property type="component" value="Unassembled WGS sequence"/>
</dbReference>
<name>A0ABD3W410_SINWO</name>